<keyword evidence="2" id="KW-0472">Membrane</keyword>
<dbReference type="AlphaFoldDB" id="D2VGR2"/>
<feature type="transmembrane region" description="Helical" evidence="2">
    <location>
        <begin position="12"/>
        <end position="38"/>
    </location>
</feature>
<dbReference type="GeneID" id="8847858"/>
<feature type="region of interest" description="Disordered" evidence="1">
    <location>
        <begin position="209"/>
        <end position="249"/>
    </location>
</feature>
<accession>D2VGR2</accession>
<dbReference type="EMBL" id="GG738870">
    <property type="protein sequence ID" value="EFC44106.1"/>
    <property type="molecule type" value="Genomic_DNA"/>
</dbReference>
<evidence type="ECO:0000313" key="3">
    <source>
        <dbReference type="EMBL" id="EFC44106.1"/>
    </source>
</evidence>
<feature type="transmembrane region" description="Helical" evidence="2">
    <location>
        <begin position="165"/>
        <end position="187"/>
    </location>
</feature>
<reference evidence="3 4" key="1">
    <citation type="journal article" date="2010" name="Cell">
        <title>The genome of Naegleria gruberi illuminates early eukaryotic versatility.</title>
        <authorList>
            <person name="Fritz-Laylin L.K."/>
            <person name="Prochnik S.E."/>
            <person name="Ginger M.L."/>
            <person name="Dacks J.B."/>
            <person name="Carpenter M.L."/>
            <person name="Field M.C."/>
            <person name="Kuo A."/>
            <person name="Paredez A."/>
            <person name="Chapman J."/>
            <person name="Pham J."/>
            <person name="Shu S."/>
            <person name="Neupane R."/>
            <person name="Cipriano M."/>
            <person name="Mancuso J."/>
            <person name="Tu H."/>
            <person name="Salamov A."/>
            <person name="Lindquist E."/>
            <person name="Shapiro H."/>
            <person name="Lucas S."/>
            <person name="Grigoriev I.V."/>
            <person name="Cande W.Z."/>
            <person name="Fulton C."/>
            <person name="Rokhsar D.S."/>
            <person name="Dawson S.C."/>
        </authorList>
    </citation>
    <scope>NUCLEOTIDE SEQUENCE [LARGE SCALE GENOMIC DNA]</scope>
    <source>
        <strain evidence="3 4">NEG-M</strain>
    </source>
</reference>
<dbReference type="InParanoid" id="D2VGR2"/>
<sequence length="249" mass="27023">MRAVNKNTSKIIGIVMMIMEGLFIVFGTLLVIVMSVVAGLKKFNFVPSQAMTAVFASAFAAAAVMIVFVALMVIISGVLVIKTIRQTSRNVLQAVKSQQLKETDLLSADSSKLRTSIDKASFERRVQSPFKITFGLLIGLIICVILELIAIAVASIAADVEEVKLIWQALNCAAVLIFGVLIIFLFYPLFMDTENALNEIEKRKEGAERKKQMAASIDDGRSVTSSGETTELAQTNPLNETPSSQCVSV</sequence>
<keyword evidence="4" id="KW-1185">Reference proteome</keyword>
<keyword evidence="2" id="KW-0812">Transmembrane</keyword>
<proteinExistence type="predicted"/>
<gene>
    <name evidence="3" type="ORF">NAEGRDRAFT_68067</name>
</gene>
<evidence type="ECO:0000313" key="4">
    <source>
        <dbReference type="Proteomes" id="UP000006671"/>
    </source>
</evidence>
<organism evidence="4">
    <name type="scientific">Naegleria gruberi</name>
    <name type="common">Amoeba</name>
    <dbReference type="NCBI Taxonomy" id="5762"/>
    <lineage>
        <taxon>Eukaryota</taxon>
        <taxon>Discoba</taxon>
        <taxon>Heterolobosea</taxon>
        <taxon>Tetramitia</taxon>
        <taxon>Eutetramitia</taxon>
        <taxon>Vahlkampfiidae</taxon>
        <taxon>Naegleria</taxon>
    </lineage>
</organism>
<dbReference type="RefSeq" id="XP_002676850.1">
    <property type="nucleotide sequence ID" value="XM_002676804.1"/>
</dbReference>
<dbReference type="Proteomes" id="UP000006671">
    <property type="component" value="Unassembled WGS sequence"/>
</dbReference>
<feature type="compositionally biased region" description="Polar residues" evidence="1">
    <location>
        <begin position="222"/>
        <end position="249"/>
    </location>
</feature>
<dbReference type="KEGG" id="ngr:NAEGRDRAFT_68067"/>
<protein>
    <submittedName>
        <fullName evidence="3">Predicted protein</fullName>
    </submittedName>
</protein>
<keyword evidence="2" id="KW-1133">Transmembrane helix</keyword>
<dbReference type="VEuPathDB" id="AmoebaDB:NAEGRDRAFT_68067"/>
<evidence type="ECO:0000256" key="2">
    <source>
        <dbReference type="SAM" id="Phobius"/>
    </source>
</evidence>
<name>D2VGR2_NAEGR</name>
<evidence type="ECO:0000256" key="1">
    <source>
        <dbReference type="SAM" id="MobiDB-lite"/>
    </source>
</evidence>
<feature type="transmembrane region" description="Helical" evidence="2">
    <location>
        <begin position="58"/>
        <end position="81"/>
    </location>
</feature>
<feature type="transmembrane region" description="Helical" evidence="2">
    <location>
        <begin position="132"/>
        <end position="153"/>
    </location>
</feature>